<dbReference type="PANTHER" id="PTHR33221">
    <property type="entry name" value="WINGED HELIX-TURN-HELIX TRANSCRIPTIONAL REGULATOR, RRF2 FAMILY"/>
    <property type="match status" value="1"/>
</dbReference>
<organism evidence="2 3">
    <name type="scientific">Thioalkalivibrio denitrificans</name>
    <dbReference type="NCBI Taxonomy" id="108003"/>
    <lineage>
        <taxon>Bacteria</taxon>
        <taxon>Pseudomonadati</taxon>
        <taxon>Pseudomonadota</taxon>
        <taxon>Gammaproteobacteria</taxon>
        <taxon>Chromatiales</taxon>
        <taxon>Ectothiorhodospiraceae</taxon>
        <taxon>Thioalkalivibrio</taxon>
    </lineage>
</organism>
<protein>
    <recommendedName>
        <fullName evidence="4">Rrf2 family transcriptional regulator</fullName>
    </recommendedName>
</protein>
<keyword evidence="1" id="KW-0238">DNA-binding</keyword>
<evidence type="ECO:0008006" key="4">
    <source>
        <dbReference type="Google" id="ProtNLM"/>
    </source>
</evidence>
<dbReference type="PROSITE" id="PS51197">
    <property type="entry name" value="HTH_RRF2_2"/>
    <property type="match status" value="1"/>
</dbReference>
<comment type="caution">
    <text evidence="2">The sequence shown here is derived from an EMBL/GenBank/DDBJ whole genome shotgun (WGS) entry which is preliminary data.</text>
</comment>
<keyword evidence="3" id="KW-1185">Reference proteome</keyword>
<dbReference type="OrthoDB" id="9795923at2"/>
<evidence type="ECO:0000313" key="2">
    <source>
        <dbReference type="EMBL" id="OOG22679.1"/>
    </source>
</evidence>
<dbReference type="STRING" id="108003.B1C78_14470"/>
<name>A0A1V3NC49_9GAMM</name>
<gene>
    <name evidence="2" type="ORF">B1C78_14470</name>
</gene>
<evidence type="ECO:0000313" key="3">
    <source>
        <dbReference type="Proteomes" id="UP000189462"/>
    </source>
</evidence>
<reference evidence="2 3" key="1">
    <citation type="submission" date="2017-02" db="EMBL/GenBank/DDBJ databases">
        <title>Genomic diversity within the haloalkaliphilic genus Thioalkalivibrio.</title>
        <authorList>
            <person name="Ahn A.-C."/>
            <person name="Meier-Kolthoff J."/>
            <person name="Overmars L."/>
            <person name="Richter M."/>
            <person name="Woyke T."/>
            <person name="Sorokin D.Y."/>
            <person name="Muyzer G."/>
        </authorList>
    </citation>
    <scope>NUCLEOTIDE SEQUENCE [LARGE SCALE GENOMIC DNA]</scope>
    <source>
        <strain evidence="2 3">ALJD</strain>
    </source>
</reference>
<dbReference type="GO" id="GO:0003700">
    <property type="term" value="F:DNA-binding transcription factor activity"/>
    <property type="evidence" value="ECO:0007669"/>
    <property type="project" value="TreeGrafter"/>
</dbReference>
<dbReference type="AlphaFoldDB" id="A0A1V3NC49"/>
<sequence>MQLSQFTDYSLRVLMYLGFRNDDQVNISEISSAYDISRSYLMKVVSHLASKGFVHTTRGKGGGVRLSRPPSLINLGEVIRECETSFHVVECLGPVQSSCPLLPECVLRSILREATHGFLGILDKYSIQDLVASPSVGRGLLRASI</sequence>
<dbReference type="Gene3D" id="1.10.10.10">
    <property type="entry name" value="Winged helix-like DNA-binding domain superfamily/Winged helix DNA-binding domain"/>
    <property type="match status" value="1"/>
</dbReference>
<dbReference type="RefSeq" id="WP_077279870.1">
    <property type="nucleotide sequence ID" value="NZ_MVBK01000099.1"/>
</dbReference>
<dbReference type="Pfam" id="PF02082">
    <property type="entry name" value="Rrf2"/>
    <property type="match status" value="1"/>
</dbReference>
<evidence type="ECO:0000256" key="1">
    <source>
        <dbReference type="ARBA" id="ARBA00023125"/>
    </source>
</evidence>
<dbReference type="Proteomes" id="UP000189462">
    <property type="component" value="Unassembled WGS sequence"/>
</dbReference>
<dbReference type="EMBL" id="MVBK01000099">
    <property type="protein sequence ID" value="OOG22679.1"/>
    <property type="molecule type" value="Genomic_DNA"/>
</dbReference>
<dbReference type="GO" id="GO:0003677">
    <property type="term" value="F:DNA binding"/>
    <property type="evidence" value="ECO:0007669"/>
    <property type="project" value="UniProtKB-KW"/>
</dbReference>
<dbReference type="GO" id="GO:0005829">
    <property type="term" value="C:cytosol"/>
    <property type="evidence" value="ECO:0007669"/>
    <property type="project" value="TreeGrafter"/>
</dbReference>
<accession>A0A1V3NC49</accession>
<dbReference type="SUPFAM" id="SSF46785">
    <property type="entry name" value="Winged helix' DNA-binding domain"/>
    <property type="match status" value="1"/>
</dbReference>
<dbReference type="PANTHER" id="PTHR33221:SF4">
    <property type="entry name" value="HTH-TYPE TRANSCRIPTIONAL REPRESSOR NSRR"/>
    <property type="match status" value="1"/>
</dbReference>
<dbReference type="InterPro" id="IPR000944">
    <property type="entry name" value="Tscrpt_reg_Rrf2"/>
</dbReference>
<proteinExistence type="predicted"/>
<dbReference type="InterPro" id="IPR036388">
    <property type="entry name" value="WH-like_DNA-bd_sf"/>
</dbReference>
<dbReference type="InterPro" id="IPR036390">
    <property type="entry name" value="WH_DNA-bd_sf"/>
</dbReference>
<dbReference type="NCBIfam" id="TIGR00738">
    <property type="entry name" value="rrf2_super"/>
    <property type="match status" value="1"/>
</dbReference>